<evidence type="ECO:0000259" key="7">
    <source>
        <dbReference type="Pfam" id="PF12140"/>
    </source>
</evidence>
<keyword evidence="2" id="KW-0678">Repressor</keyword>
<dbReference type="EMBL" id="CAXKWB010011473">
    <property type="protein sequence ID" value="CAL4101522.1"/>
    <property type="molecule type" value="Genomic_DNA"/>
</dbReference>
<name>A0AAV2QTT7_MEGNR</name>
<evidence type="ECO:0000256" key="1">
    <source>
        <dbReference type="ARBA" id="ARBA00004123"/>
    </source>
</evidence>
<dbReference type="GO" id="GO:0005634">
    <property type="term" value="C:nucleus"/>
    <property type="evidence" value="ECO:0007669"/>
    <property type="project" value="UniProtKB-SubCell"/>
</dbReference>
<keyword evidence="3" id="KW-0677">Repeat</keyword>
<dbReference type="InterPro" id="IPR021987">
    <property type="entry name" value="SLED"/>
</dbReference>
<dbReference type="PANTHER" id="PTHR12247:SF129">
    <property type="entry name" value="SOP-2-RELATED PROTEIN 3"/>
    <property type="match status" value="1"/>
</dbReference>
<evidence type="ECO:0000256" key="5">
    <source>
        <dbReference type="PROSITE-ProRule" id="PRU00459"/>
    </source>
</evidence>
<dbReference type="Gene3D" id="1.10.150.50">
    <property type="entry name" value="Transcription Factor, Ets-1"/>
    <property type="match status" value="1"/>
</dbReference>
<dbReference type="Proteomes" id="UP001497623">
    <property type="component" value="Unassembled WGS sequence"/>
</dbReference>
<feature type="compositionally biased region" description="Low complexity" evidence="6">
    <location>
        <begin position="492"/>
        <end position="514"/>
    </location>
</feature>
<comment type="subcellular location">
    <subcellularLocation>
        <location evidence="1">Nucleus</location>
    </subcellularLocation>
</comment>
<dbReference type="PANTHER" id="PTHR12247">
    <property type="entry name" value="POLYCOMB GROUP PROTEIN"/>
    <property type="match status" value="1"/>
</dbReference>
<dbReference type="InterPro" id="IPR013761">
    <property type="entry name" value="SAM/pointed_sf"/>
</dbReference>
<feature type="region of interest" description="Disordered" evidence="6">
    <location>
        <begin position="659"/>
        <end position="694"/>
    </location>
</feature>
<dbReference type="GO" id="GO:0003682">
    <property type="term" value="F:chromatin binding"/>
    <property type="evidence" value="ECO:0007669"/>
    <property type="project" value="TreeGrafter"/>
</dbReference>
<feature type="region of interest" description="Disordered" evidence="6">
    <location>
        <begin position="803"/>
        <end position="827"/>
    </location>
</feature>
<dbReference type="Gene3D" id="3.90.1150.190">
    <property type="entry name" value="SLED domain"/>
    <property type="match status" value="1"/>
</dbReference>
<dbReference type="SUPFAM" id="SSF47769">
    <property type="entry name" value="SAM/Pointed domain"/>
    <property type="match status" value="1"/>
</dbReference>
<gene>
    <name evidence="8" type="ORF">MNOR_LOCUS17030</name>
</gene>
<evidence type="ECO:0000256" key="4">
    <source>
        <dbReference type="ARBA" id="ARBA00023242"/>
    </source>
</evidence>
<keyword evidence="4" id="KW-0539">Nucleus</keyword>
<dbReference type="InterPro" id="IPR038348">
    <property type="entry name" value="SLED_sf"/>
</dbReference>
<protein>
    <recommendedName>
        <fullName evidence="7">SLED domain-containing protein</fullName>
    </recommendedName>
</protein>
<comment type="caution">
    <text evidence="8">The sequence shown here is derived from an EMBL/GenBank/DDBJ whole genome shotgun (WGS) entry which is preliminary data.</text>
</comment>
<accession>A0AAV2QTT7</accession>
<feature type="domain" description="SLED" evidence="7">
    <location>
        <begin position="517"/>
        <end position="636"/>
    </location>
</feature>
<dbReference type="InterPro" id="IPR004092">
    <property type="entry name" value="Mbt"/>
</dbReference>
<evidence type="ECO:0000256" key="3">
    <source>
        <dbReference type="ARBA" id="ARBA00022737"/>
    </source>
</evidence>
<sequence>MCTEAKPHNISPMQNLTQHQSFGHSASSGTPLDEEFSWEEYMEETNTEGVPAPAFLHIEKSLESQVFVDELLEVENQRDDGHLQYWVARVVNICGPLLRLCFISPQDVNVHCWREVFSGGLHPLGHCASRDIPLGPPVDLAKQLLLPESLASAIESVQNAINCGKSVIAEALTENGFTHAQCIKTGMKLEVLSEYEAYSGWVATVMRNCGGRLLLCYDTPDSPGPYLWQFYQHHTLRPRGWIEKEGPPWRYFPPESNGKHSESDWKDVLKRSQEENVESFTPSVLCDMVDFISTSSLVPGMLMEAVNFLDPRTVHIAAVKEIIDENHIKIVLKTNADSTGDEISRITTLCDPLLFPKGFCYNHNIPLCPPSNWHGEGNFNWEKYLQSYPELIVVPEELFPKHQTAEDLGFEMGMRLEATNPVCRGDIGAATIEKIFCNILMVRLDSTVEKVQILMHAKSQELFPTGWCQTNKYPLRLPPDYCPNPKPHIQVSSSNISEKTTENSSSSSSQNSDSRWCPRIYVNHWCYTGPYLSKSKVAKQTQSVGPGSVELVLREVLNMTISAAYVPTRVLRELERCNGFNGPNVQPSWRTTTLKAKFKRYSYSATVPVATLVSDMSDYLSAICQTLQCCPNLWSTTQSGEACPLICYAQVQAVGSSTGNSGTSIVRSRGRPPLNRGSGGRWGNSTSRTLHRRKRGGRKRLFVPIRAHKPHHPKLLAACLDDLGEPLDDDYEDDLEGEDQEIAEAMSCSDEGGDNMSPSSRATSPSCVLMVPGKRKKRGFARDLINSLHMVFDNTRRLSLRMRSSNDSGNVGSTRSGGSESSGRLKPADVQSDPLLWTVDDVEHYVVSQPTISHHAPKLKDQQVDGRAFLLLNLPTLIHHLSLPHSSAVALAQHVCRVKLAHFMFYYQQPEKQRTSLPSQVF</sequence>
<dbReference type="Pfam" id="PF02820">
    <property type="entry name" value="MBT"/>
    <property type="match status" value="4"/>
</dbReference>
<evidence type="ECO:0000256" key="6">
    <source>
        <dbReference type="SAM" id="MobiDB-lite"/>
    </source>
</evidence>
<dbReference type="Pfam" id="PF12140">
    <property type="entry name" value="SLED"/>
    <property type="match status" value="1"/>
</dbReference>
<feature type="repeat" description="MBT" evidence="5">
    <location>
        <begin position="379"/>
        <end position="478"/>
    </location>
</feature>
<evidence type="ECO:0000313" key="9">
    <source>
        <dbReference type="Proteomes" id="UP001497623"/>
    </source>
</evidence>
<dbReference type="SMART" id="SM00561">
    <property type="entry name" value="MBT"/>
    <property type="match status" value="4"/>
</dbReference>
<keyword evidence="9" id="KW-1185">Reference proteome</keyword>
<dbReference type="GO" id="GO:0045892">
    <property type="term" value="P:negative regulation of DNA-templated transcription"/>
    <property type="evidence" value="ECO:0007669"/>
    <property type="project" value="TreeGrafter"/>
</dbReference>
<evidence type="ECO:0000256" key="2">
    <source>
        <dbReference type="ARBA" id="ARBA00022491"/>
    </source>
</evidence>
<reference evidence="8 9" key="1">
    <citation type="submission" date="2024-05" db="EMBL/GenBank/DDBJ databases">
        <authorList>
            <person name="Wallberg A."/>
        </authorList>
    </citation>
    <scope>NUCLEOTIDE SEQUENCE [LARGE SCALE GENOMIC DNA]</scope>
</reference>
<feature type="non-terminal residue" evidence="8">
    <location>
        <position position="922"/>
    </location>
</feature>
<dbReference type="SUPFAM" id="SSF63748">
    <property type="entry name" value="Tudor/PWWP/MBT"/>
    <property type="match status" value="4"/>
</dbReference>
<feature type="region of interest" description="Disordered" evidence="6">
    <location>
        <begin position="488"/>
        <end position="514"/>
    </location>
</feature>
<feature type="repeat" description="MBT" evidence="5">
    <location>
        <begin position="263"/>
        <end position="370"/>
    </location>
</feature>
<proteinExistence type="predicted"/>
<organism evidence="8 9">
    <name type="scientific">Meganyctiphanes norvegica</name>
    <name type="common">Northern krill</name>
    <name type="synonym">Thysanopoda norvegica</name>
    <dbReference type="NCBI Taxonomy" id="48144"/>
    <lineage>
        <taxon>Eukaryota</taxon>
        <taxon>Metazoa</taxon>
        <taxon>Ecdysozoa</taxon>
        <taxon>Arthropoda</taxon>
        <taxon>Crustacea</taxon>
        <taxon>Multicrustacea</taxon>
        <taxon>Malacostraca</taxon>
        <taxon>Eumalacostraca</taxon>
        <taxon>Eucarida</taxon>
        <taxon>Euphausiacea</taxon>
        <taxon>Euphausiidae</taxon>
        <taxon>Meganyctiphanes</taxon>
    </lineage>
</organism>
<dbReference type="InterPro" id="IPR050548">
    <property type="entry name" value="PcG_chromatin_remod_factors"/>
</dbReference>
<dbReference type="PROSITE" id="PS51079">
    <property type="entry name" value="MBT"/>
    <property type="match status" value="3"/>
</dbReference>
<feature type="compositionally biased region" description="Low complexity" evidence="6">
    <location>
        <begin position="812"/>
        <end position="824"/>
    </location>
</feature>
<evidence type="ECO:0000313" key="8">
    <source>
        <dbReference type="EMBL" id="CAL4101522.1"/>
    </source>
</evidence>
<feature type="repeat" description="MBT" evidence="5">
    <location>
        <begin position="36"/>
        <end position="137"/>
    </location>
</feature>
<dbReference type="GO" id="GO:0042393">
    <property type="term" value="F:histone binding"/>
    <property type="evidence" value="ECO:0007669"/>
    <property type="project" value="TreeGrafter"/>
</dbReference>
<dbReference type="Gene3D" id="2.30.30.140">
    <property type="match status" value="4"/>
</dbReference>
<dbReference type="AlphaFoldDB" id="A0AAV2QTT7"/>